<dbReference type="AlphaFoldDB" id="A0AAW1YML6"/>
<dbReference type="InterPro" id="IPR011009">
    <property type="entry name" value="Kinase-like_dom_sf"/>
</dbReference>
<evidence type="ECO:0000256" key="3">
    <source>
        <dbReference type="ARBA" id="ARBA00022527"/>
    </source>
</evidence>
<comment type="catalytic activity">
    <reaction evidence="16">
        <text>L-threonyl-[protein] + ATP = O-phospho-L-threonyl-[protein] + ADP + H(+)</text>
        <dbReference type="Rhea" id="RHEA:46608"/>
        <dbReference type="Rhea" id="RHEA-COMP:11060"/>
        <dbReference type="Rhea" id="RHEA-COMP:11605"/>
        <dbReference type="ChEBI" id="CHEBI:15378"/>
        <dbReference type="ChEBI" id="CHEBI:30013"/>
        <dbReference type="ChEBI" id="CHEBI:30616"/>
        <dbReference type="ChEBI" id="CHEBI:61977"/>
        <dbReference type="ChEBI" id="CHEBI:456216"/>
        <dbReference type="EC" id="2.7.11.1"/>
    </reaction>
</comment>
<evidence type="ECO:0000256" key="12">
    <source>
        <dbReference type="ARBA" id="ARBA00023136"/>
    </source>
</evidence>
<evidence type="ECO:0000256" key="17">
    <source>
        <dbReference type="ARBA" id="ARBA00048679"/>
    </source>
</evidence>
<keyword evidence="5" id="KW-0808">Transferase</keyword>
<dbReference type="Gene3D" id="1.10.510.10">
    <property type="entry name" value="Transferase(Phosphotransferase) domain 1"/>
    <property type="match status" value="1"/>
</dbReference>
<dbReference type="GO" id="GO:0016020">
    <property type="term" value="C:membrane"/>
    <property type="evidence" value="ECO:0007669"/>
    <property type="project" value="UniProtKB-SubCell"/>
</dbReference>
<evidence type="ECO:0000256" key="4">
    <source>
        <dbReference type="ARBA" id="ARBA00022536"/>
    </source>
</evidence>
<keyword evidence="7" id="KW-0732">Signal</keyword>
<keyword evidence="12" id="KW-0472">Membrane</keyword>
<dbReference type="Proteomes" id="UP001457282">
    <property type="component" value="Unassembled WGS sequence"/>
</dbReference>
<dbReference type="PANTHER" id="PTHR47976:SF49">
    <property type="entry name" value="RECEPTOR-LIKE SERINE_THREONINE-PROTEIN KINASE"/>
    <property type="match status" value="1"/>
</dbReference>
<keyword evidence="10 18" id="KW-0067">ATP-binding</keyword>
<evidence type="ECO:0000256" key="7">
    <source>
        <dbReference type="ARBA" id="ARBA00022729"/>
    </source>
</evidence>
<dbReference type="SUPFAM" id="SSF56112">
    <property type="entry name" value="Protein kinase-like (PK-like)"/>
    <property type="match status" value="1"/>
</dbReference>
<dbReference type="PANTHER" id="PTHR47976">
    <property type="entry name" value="G-TYPE LECTIN S-RECEPTOR-LIKE SERINE/THREONINE-PROTEIN KINASE SD2-5"/>
    <property type="match status" value="1"/>
</dbReference>
<dbReference type="FunFam" id="3.30.200.20:FF:000059">
    <property type="entry name" value="S-receptor-like serine/threonine-protein kinase"/>
    <property type="match status" value="1"/>
</dbReference>
<feature type="domain" description="Protein kinase" evidence="19">
    <location>
        <begin position="73"/>
        <end position="349"/>
    </location>
</feature>
<dbReference type="Pfam" id="PF07714">
    <property type="entry name" value="PK_Tyr_Ser-Thr"/>
    <property type="match status" value="1"/>
</dbReference>
<evidence type="ECO:0000256" key="13">
    <source>
        <dbReference type="ARBA" id="ARBA00023157"/>
    </source>
</evidence>
<keyword evidence="13" id="KW-1015">Disulfide bond</keyword>
<dbReference type="InterPro" id="IPR017441">
    <property type="entry name" value="Protein_kinase_ATP_BS"/>
</dbReference>
<evidence type="ECO:0000256" key="2">
    <source>
        <dbReference type="ARBA" id="ARBA00012513"/>
    </source>
</evidence>
<keyword evidence="6" id="KW-0812">Transmembrane</keyword>
<evidence type="ECO:0000256" key="5">
    <source>
        <dbReference type="ARBA" id="ARBA00022679"/>
    </source>
</evidence>
<evidence type="ECO:0000256" key="15">
    <source>
        <dbReference type="ARBA" id="ARBA00023180"/>
    </source>
</evidence>
<comment type="caution">
    <text evidence="20">The sequence shown here is derived from an EMBL/GenBank/DDBJ whole genome shotgun (WGS) entry which is preliminary data.</text>
</comment>
<dbReference type="PROSITE" id="PS00107">
    <property type="entry name" value="PROTEIN_KINASE_ATP"/>
    <property type="match status" value="1"/>
</dbReference>
<dbReference type="PROSITE" id="PS50011">
    <property type="entry name" value="PROTEIN_KINASE_DOM"/>
    <property type="match status" value="1"/>
</dbReference>
<keyword evidence="21" id="KW-1185">Reference proteome</keyword>
<evidence type="ECO:0000259" key="19">
    <source>
        <dbReference type="PROSITE" id="PS50011"/>
    </source>
</evidence>
<sequence>MTAIRNSMLLILSVSLGSIACMCFLFAVSSFALYKHRLHRYQKLLEYTKFGLADQGYFTLQSFSYTELEEATDGFKEELGRGSFGAVYKGTLSGSGNKIVAVKRLEKVVEEGVREFKAEVTAIGRTHHRNLVQLLGFCIEGSRKLLVYEYMSNGSLADLLFKAKGVRPSWKERVRLVLDVAKGVLYLHDECSVHTIHCNLKPQNILLDHTWTGKISDFGFARLMPNETKINPTGGVLEQRRGYSAPEWKKNALISVKADVYSFGIVLLEIVCCRRNIELNVSTPDEIILSGWVYTCFAAGELDKLVEEDEYIDLKTLERMVKVGLWCVQDDPALRPFMKNVILMLEGTMDIPVPPSPELPHLV</sequence>
<protein>
    <recommendedName>
        <fullName evidence="2">non-specific serine/threonine protein kinase</fullName>
        <ecNumber evidence="2">2.7.11.1</ecNumber>
    </recommendedName>
</protein>
<keyword evidence="4" id="KW-0245">EGF-like domain</keyword>
<evidence type="ECO:0000256" key="10">
    <source>
        <dbReference type="ARBA" id="ARBA00022840"/>
    </source>
</evidence>
<dbReference type="EC" id="2.7.11.1" evidence="2"/>
<dbReference type="Gene3D" id="3.30.200.20">
    <property type="entry name" value="Phosphorylase Kinase, domain 1"/>
    <property type="match status" value="1"/>
</dbReference>
<dbReference type="FunFam" id="1.10.510.10:FF:000537">
    <property type="entry name" value="Putative receptor-like protein kinase"/>
    <property type="match status" value="1"/>
</dbReference>
<dbReference type="GO" id="GO:0005524">
    <property type="term" value="F:ATP binding"/>
    <property type="evidence" value="ECO:0007669"/>
    <property type="project" value="UniProtKB-UniRule"/>
</dbReference>
<dbReference type="GO" id="GO:0004674">
    <property type="term" value="F:protein serine/threonine kinase activity"/>
    <property type="evidence" value="ECO:0007669"/>
    <property type="project" value="UniProtKB-KW"/>
</dbReference>
<gene>
    <name evidence="20" type="ORF">M0R45_005432</name>
</gene>
<keyword evidence="3" id="KW-0723">Serine/threonine-protein kinase</keyword>
<evidence type="ECO:0000256" key="9">
    <source>
        <dbReference type="ARBA" id="ARBA00022777"/>
    </source>
</evidence>
<evidence type="ECO:0000256" key="6">
    <source>
        <dbReference type="ARBA" id="ARBA00022692"/>
    </source>
</evidence>
<dbReference type="PROSITE" id="PS51257">
    <property type="entry name" value="PROKAR_LIPOPROTEIN"/>
    <property type="match status" value="1"/>
</dbReference>
<feature type="binding site" evidence="18">
    <location>
        <position position="103"/>
    </location>
    <ligand>
        <name>ATP</name>
        <dbReference type="ChEBI" id="CHEBI:30616"/>
    </ligand>
</feature>
<evidence type="ECO:0000256" key="1">
    <source>
        <dbReference type="ARBA" id="ARBA00004479"/>
    </source>
</evidence>
<proteinExistence type="predicted"/>
<keyword evidence="9" id="KW-0418">Kinase</keyword>
<keyword evidence="8 18" id="KW-0547">Nucleotide-binding</keyword>
<dbReference type="InterPro" id="IPR001245">
    <property type="entry name" value="Ser-Thr/Tyr_kinase_cat_dom"/>
</dbReference>
<reference evidence="20 21" key="1">
    <citation type="journal article" date="2023" name="G3 (Bethesda)">
        <title>A chromosome-length genome assembly and annotation of blackberry (Rubus argutus, cv. 'Hillquist').</title>
        <authorList>
            <person name="Bruna T."/>
            <person name="Aryal R."/>
            <person name="Dudchenko O."/>
            <person name="Sargent D.J."/>
            <person name="Mead D."/>
            <person name="Buti M."/>
            <person name="Cavallini A."/>
            <person name="Hytonen T."/>
            <person name="Andres J."/>
            <person name="Pham M."/>
            <person name="Weisz D."/>
            <person name="Mascagni F."/>
            <person name="Usai G."/>
            <person name="Natali L."/>
            <person name="Bassil N."/>
            <person name="Fernandez G.E."/>
            <person name="Lomsadze A."/>
            <person name="Armour M."/>
            <person name="Olukolu B."/>
            <person name="Poorten T."/>
            <person name="Britton C."/>
            <person name="Davik J."/>
            <person name="Ashrafi H."/>
            <person name="Aiden E.L."/>
            <person name="Borodovsky M."/>
            <person name="Worthington M."/>
        </authorList>
    </citation>
    <scope>NUCLEOTIDE SEQUENCE [LARGE SCALE GENOMIC DNA]</scope>
    <source>
        <strain evidence="20">PI 553951</strain>
    </source>
</reference>
<evidence type="ECO:0000313" key="21">
    <source>
        <dbReference type="Proteomes" id="UP001457282"/>
    </source>
</evidence>
<evidence type="ECO:0000256" key="14">
    <source>
        <dbReference type="ARBA" id="ARBA00023170"/>
    </source>
</evidence>
<evidence type="ECO:0000256" key="16">
    <source>
        <dbReference type="ARBA" id="ARBA00047899"/>
    </source>
</evidence>
<keyword evidence="15" id="KW-0325">Glycoprotein</keyword>
<evidence type="ECO:0000256" key="11">
    <source>
        <dbReference type="ARBA" id="ARBA00022989"/>
    </source>
</evidence>
<accession>A0AAW1YML6</accession>
<evidence type="ECO:0000256" key="8">
    <source>
        <dbReference type="ARBA" id="ARBA00022741"/>
    </source>
</evidence>
<evidence type="ECO:0000256" key="18">
    <source>
        <dbReference type="PROSITE-ProRule" id="PRU10141"/>
    </source>
</evidence>
<comment type="catalytic activity">
    <reaction evidence="17">
        <text>L-seryl-[protein] + ATP = O-phospho-L-seryl-[protein] + ADP + H(+)</text>
        <dbReference type="Rhea" id="RHEA:17989"/>
        <dbReference type="Rhea" id="RHEA-COMP:9863"/>
        <dbReference type="Rhea" id="RHEA-COMP:11604"/>
        <dbReference type="ChEBI" id="CHEBI:15378"/>
        <dbReference type="ChEBI" id="CHEBI:29999"/>
        <dbReference type="ChEBI" id="CHEBI:30616"/>
        <dbReference type="ChEBI" id="CHEBI:83421"/>
        <dbReference type="ChEBI" id="CHEBI:456216"/>
        <dbReference type="EC" id="2.7.11.1"/>
    </reaction>
</comment>
<keyword evidence="14" id="KW-0675">Receptor</keyword>
<keyword evidence="11" id="KW-1133">Transmembrane helix</keyword>
<organism evidence="20 21">
    <name type="scientific">Rubus argutus</name>
    <name type="common">Southern blackberry</name>
    <dbReference type="NCBI Taxonomy" id="59490"/>
    <lineage>
        <taxon>Eukaryota</taxon>
        <taxon>Viridiplantae</taxon>
        <taxon>Streptophyta</taxon>
        <taxon>Embryophyta</taxon>
        <taxon>Tracheophyta</taxon>
        <taxon>Spermatophyta</taxon>
        <taxon>Magnoliopsida</taxon>
        <taxon>eudicotyledons</taxon>
        <taxon>Gunneridae</taxon>
        <taxon>Pentapetalae</taxon>
        <taxon>rosids</taxon>
        <taxon>fabids</taxon>
        <taxon>Rosales</taxon>
        <taxon>Rosaceae</taxon>
        <taxon>Rosoideae</taxon>
        <taxon>Rosoideae incertae sedis</taxon>
        <taxon>Rubus</taxon>
    </lineage>
</organism>
<dbReference type="EMBL" id="JBEDUW010000001">
    <property type="protein sequence ID" value="KAK9949923.1"/>
    <property type="molecule type" value="Genomic_DNA"/>
</dbReference>
<dbReference type="InterPro" id="IPR051343">
    <property type="entry name" value="G-type_lectin_kinases/EP1-like"/>
</dbReference>
<name>A0AAW1YML6_RUBAR</name>
<dbReference type="InterPro" id="IPR000719">
    <property type="entry name" value="Prot_kinase_dom"/>
</dbReference>
<evidence type="ECO:0000313" key="20">
    <source>
        <dbReference type="EMBL" id="KAK9949923.1"/>
    </source>
</evidence>
<comment type="subcellular location">
    <subcellularLocation>
        <location evidence="1">Membrane</location>
        <topology evidence="1">Single-pass type I membrane protein</topology>
    </subcellularLocation>
</comment>